<evidence type="ECO:0000256" key="2">
    <source>
        <dbReference type="ARBA" id="ARBA00023002"/>
    </source>
</evidence>
<name>A0A972JIX7_9FLAO</name>
<dbReference type="GO" id="GO:0005737">
    <property type="term" value="C:cytoplasm"/>
    <property type="evidence" value="ECO:0007669"/>
    <property type="project" value="TreeGrafter"/>
</dbReference>
<proteinExistence type="inferred from homology"/>
<dbReference type="InterPro" id="IPR029510">
    <property type="entry name" value="Ald_DH_CS_GLU"/>
</dbReference>
<evidence type="ECO:0000256" key="6">
    <source>
        <dbReference type="PROSITE-ProRule" id="PRU10007"/>
    </source>
</evidence>
<evidence type="ECO:0000256" key="1">
    <source>
        <dbReference type="ARBA" id="ARBA00009986"/>
    </source>
</evidence>
<dbReference type="InterPro" id="IPR012394">
    <property type="entry name" value="Aldehyde_DH_NAD(P)"/>
</dbReference>
<dbReference type="PANTHER" id="PTHR43570">
    <property type="entry name" value="ALDEHYDE DEHYDROGENASE"/>
    <property type="match status" value="1"/>
</dbReference>
<evidence type="ECO:0000313" key="9">
    <source>
        <dbReference type="EMBL" id="NMH28768.1"/>
    </source>
</evidence>
<dbReference type="InterPro" id="IPR016163">
    <property type="entry name" value="Ald_DH_C"/>
</dbReference>
<dbReference type="InterPro" id="IPR016162">
    <property type="entry name" value="Ald_DH_N"/>
</dbReference>
<sequence length="442" mass="49305">MKYPYDIDARKQKLKALLFAIEENLETIEKALFLDLGKPAFEARVSETGYIIGDIKLFLKNMKRWSQTKSVWPSLLNFPSRDYIMNVPYGKVLVYAPWNYPFNLSLSPVIAAYAAGNSVVVKLSELAPNTASAIAQLVASVFDPDEMRVVNGDVKVASSLLEEKWDYIFFTGGISIGKKVAEAAAKTLTPTTMELGGKNPCLILDDTNLELTAKRIVWGKFFNCGQTCIAPDFVLVPSAQKSKLMEVMRTEISKSYGQDASVSPDYGRIVNTDNCIRLQKLIQDERIFSGGNSNAETRYFEPTIIDLESVETPIMSEEIFGPILPVIAYDSVLQRDEILKRFSHSLAFYVFGNDTSEAKKMIAKQPCGGACINDSVLQFANPKLPFGGIGASGYGAYHGKFGFDTFTHKKAVLQRGQWIDPSLRYPPYSAKWKLLQKILKWL</sequence>
<dbReference type="Gene3D" id="3.40.309.10">
    <property type="entry name" value="Aldehyde Dehydrogenase, Chain A, domain 2"/>
    <property type="match status" value="1"/>
</dbReference>
<evidence type="ECO:0000256" key="4">
    <source>
        <dbReference type="PIRNR" id="PIRNR036492"/>
    </source>
</evidence>
<protein>
    <recommendedName>
        <fullName evidence="4">Aldehyde dehydrogenase</fullName>
    </recommendedName>
</protein>
<dbReference type="FunFam" id="3.40.605.10:FF:000004">
    <property type="entry name" value="Aldehyde dehydrogenase"/>
    <property type="match status" value="1"/>
</dbReference>
<organism evidence="9 10">
    <name type="scientific">Flavobacterium silvaticum</name>
    <dbReference type="NCBI Taxonomy" id="1852020"/>
    <lineage>
        <taxon>Bacteria</taxon>
        <taxon>Pseudomonadati</taxon>
        <taxon>Bacteroidota</taxon>
        <taxon>Flavobacteriia</taxon>
        <taxon>Flavobacteriales</taxon>
        <taxon>Flavobacteriaceae</taxon>
        <taxon>Flavobacterium</taxon>
    </lineage>
</organism>
<dbReference type="PIRSF" id="PIRSF036492">
    <property type="entry name" value="ALDH"/>
    <property type="match status" value="1"/>
</dbReference>
<keyword evidence="2 4" id="KW-0560">Oxidoreductase</keyword>
<keyword evidence="3" id="KW-0520">NAD</keyword>
<dbReference type="RefSeq" id="WP_169527881.1">
    <property type="nucleotide sequence ID" value="NZ_JAAMPU010000107.1"/>
</dbReference>
<dbReference type="Proteomes" id="UP000712080">
    <property type="component" value="Unassembled WGS sequence"/>
</dbReference>
<dbReference type="SUPFAM" id="SSF53720">
    <property type="entry name" value="ALDH-like"/>
    <property type="match status" value="1"/>
</dbReference>
<keyword evidence="10" id="KW-1185">Reference proteome</keyword>
<evidence type="ECO:0000256" key="3">
    <source>
        <dbReference type="ARBA" id="ARBA00023027"/>
    </source>
</evidence>
<dbReference type="PANTHER" id="PTHR43570:SF16">
    <property type="entry name" value="ALDEHYDE DEHYDROGENASE TYPE III, ISOFORM Q"/>
    <property type="match status" value="1"/>
</dbReference>
<reference evidence="9" key="1">
    <citation type="submission" date="2020-02" db="EMBL/GenBank/DDBJ databases">
        <title>Flavobacterium sp. genome.</title>
        <authorList>
            <person name="Jung H.S."/>
            <person name="Baek J.H."/>
            <person name="Jeon C.O."/>
        </authorList>
    </citation>
    <scope>NUCLEOTIDE SEQUENCE</scope>
    <source>
        <strain evidence="9">SE-s28</strain>
    </source>
</reference>
<dbReference type="GO" id="GO:0006081">
    <property type="term" value="P:aldehyde metabolic process"/>
    <property type="evidence" value="ECO:0007669"/>
    <property type="project" value="InterPro"/>
</dbReference>
<dbReference type="PROSITE" id="PS00070">
    <property type="entry name" value="ALDEHYDE_DEHYDR_CYS"/>
    <property type="match status" value="1"/>
</dbReference>
<dbReference type="EMBL" id="JAAMPU010000107">
    <property type="protein sequence ID" value="NMH28768.1"/>
    <property type="molecule type" value="Genomic_DNA"/>
</dbReference>
<dbReference type="Gene3D" id="3.40.605.10">
    <property type="entry name" value="Aldehyde Dehydrogenase, Chain A, domain 1"/>
    <property type="match status" value="1"/>
</dbReference>
<dbReference type="InterPro" id="IPR016161">
    <property type="entry name" value="Ald_DH/histidinol_DH"/>
</dbReference>
<evidence type="ECO:0000259" key="8">
    <source>
        <dbReference type="Pfam" id="PF00171"/>
    </source>
</evidence>
<feature type="domain" description="Aldehyde dehydrogenase" evidence="8">
    <location>
        <begin position="8"/>
        <end position="412"/>
    </location>
</feature>
<dbReference type="PROSITE" id="PS00687">
    <property type="entry name" value="ALDEHYDE_DEHYDR_GLU"/>
    <property type="match status" value="1"/>
</dbReference>
<evidence type="ECO:0000256" key="7">
    <source>
        <dbReference type="RuleBase" id="RU003345"/>
    </source>
</evidence>
<comment type="caution">
    <text evidence="9">The sequence shown here is derived from an EMBL/GenBank/DDBJ whole genome shotgun (WGS) entry which is preliminary data.</text>
</comment>
<dbReference type="GO" id="GO:0004029">
    <property type="term" value="F:aldehyde dehydrogenase (NAD+) activity"/>
    <property type="evidence" value="ECO:0007669"/>
    <property type="project" value="TreeGrafter"/>
</dbReference>
<accession>A0A972JIX7</accession>
<feature type="active site" evidence="5 6">
    <location>
        <position position="194"/>
    </location>
</feature>
<gene>
    <name evidence="9" type="ORF">G6047_12055</name>
</gene>
<evidence type="ECO:0000256" key="5">
    <source>
        <dbReference type="PIRSR" id="PIRSR036492-1"/>
    </source>
</evidence>
<feature type="active site" evidence="5">
    <location>
        <position position="228"/>
    </location>
</feature>
<dbReference type="InterPro" id="IPR015590">
    <property type="entry name" value="Aldehyde_DH_dom"/>
</dbReference>
<dbReference type="InterPro" id="IPR016160">
    <property type="entry name" value="Ald_DH_CS_CYS"/>
</dbReference>
<dbReference type="AlphaFoldDB" id="A0A972JIX7"/>
<comment type="similarity">
    <text evidence="1 4 7">Belongs to the aldehyde dehydrogenase family.</text>
</comment>
<dbReference type="Pfam" id="PF00171">
    <property type="entry name" value="Aldedh"/>
    <property type="match status" value="1"/>
</dbReference>
<evidence type="ECO:0000313" key="10">
    <source>
        <dbReference type="Proteomes" id="UP000712080"/>
    </source>
</evidence>
<dbReference type="FunFam" id="3.40.309.10:FF:000003">
    <property type="entry name" value="Aldehyde dehydrogenase"/>
    <property type="match status" value="1"/>
</dbReference>